<dbReference type="Gene3D" id="2.20.28.10">
    <property type="match status" value="1"/>
</dbReference>
<dbReference type="GO" id="GO:0005506">
    <property type="term" value="F:iron ion binding"/>
    <property type="evidence" value="ECO:0007669"/>
    <property type="project" value="InterPro"/>
</dbReference>
<feature type="transmembrane region" description="Helical" evidence="2">
    <location>
        <begin position="161"/>
        <end position="183"/>
    </location>
</feature>
<name>A0A975GEJ5_9BACT</name>
<keyword evidence="2" id="KW-0472">Membrane</keyword>
<evidence type="ECO:0000313" key="4">
    <source>
        <dbReference type="EMBL" id="QTA78194.1"/>
    </source>
</evidence>
<keyword evidence="2" id="KW-0812">Transmembrane</keyword>
<accession>A0A975GEJ5</accession>
<evidence type="ECO:0000313" key="5">
    <source>
        <dbReference type="Proteomes" id="UP000663720"/>
    </source>
</evidence>
<dbReference type="Proteomes" id="UP000663720">
    <property type="component" value="Chromosome"/>
</dbReference>
<evidence type="ECO:0000259" key="3">
    <source>
        <dbReference type="PROSITE" id="PS50903"/>
    </source>
</evidence>
<dbReference type="AlphaFoldDB" id="A0A975GEJ5"/>
<protein>
    <submittedName>
        <fullName evidence="4">Rubredoxin domain-containing protein</fullName>
    </submittedName>
</protein>
<feature type="compositionally biased region" description="Basic and acidic residues" evidence="1">
    <location>
        <begin position="37"/>
        <end position="66"/>
    </location>
</feature>
<dbReference type="EMBL" id="CP061799">
    <property type="protein sequence ID" value="QTA78194.1"/>
    <property type="molecule type" value="Genomic_DNA"/>
</dbReference>
<feature type="domain" description="Rubredoxin-like" evidence="3">
    <location>
        <begin position="1"/>
        <end position="35"/>
    </location>
</feature>
<dbReference type="InterPro" id="IPR048574">
    <property type="entry name" value="RUBY_RBDX"/>
</dbReference>
<feature type="transmembrane region" description="Helical" evidence="2">
    <location>
        <begin position="195"/>
        <end position="220"/>
    </location>
</feature>
<feature type="region of interest" description="Disordered" evidence="1">
    <location>
        <begin position="37"/>
        <end position="70"/>
    </location>
</feature>
<dbReference type="Pfam" id="PF21349">
    <property type="entry name" value="RUBY_RBDX"/>
    <property type="match status" value="1"/>
</dbReference>
<evidence type="ECO:0000256" key="2">
    <source>
        <dbReference type="SAM" id="Phobius"/>
    </source>
</evidence>
<feature type="transmembrane region" description="Helical" evidence="2">
    <location>
        <begin position="100"/>
        <end position="119"/>
    </location>
</feature>
<dbReference type="RefSeq" id="WP_207690084.1">
    <property type="nucleotide sequence ID" value="NZ_CP061799.1"/>
</dbReference>
<reference evidence="4" key="1">
    <citation type="journal article" date="2021" name="Microb. Physiol.">
        <title>Proteogenomic Insights into the Physiology of Marine, Sulfate-Reducing, Filamentous Desulfonema limicola and Desulfonema magnum.</title>
        <authorList>
            <person name="Schnaars V."/>
            <person name="Wohlbrand L."/>
            <person name="Scheve S."/>
            <person name="Hinrichs C."/>
            <person name="Reinhardt R."/>
            <person name="Rabus R."/>
        </authorList>
    </citation>
    <scope>NUCLEOTIDE SEQUENCE</scope>
    <source>
        <strain evidence="4">5ac10</strain>
    </source>
</reference>
<keyword evidence="5" id="KW-1185">Reference proteome</keyword>
<sequence>MKKWRCTVCGYIHEGSAPPDKCPVCGADKTLFEEIVEDSKEKSRSELKTEDSAPETKSETKPKSPEIDLGNVPDSKYGRLYHFAAGQILKHHAHPVSVHIPNGVLPLSFILVLLTALSGCEWLKAAAVINIIFVVLAMPFVLFSGYIEWQKRYKGFLSMRFITKILCAVTVAVTSLVIAFWWFIQPDVLQSDNKWIFIIVNLTALAAAAVAGFIGGKLVFKD</sequence>
<dbReference type="InterPro" id="IPR024934">
    <property type="entry name" value="Rubredoxin-like_dom"/>
</dbReference>
<dbReference type="KEGG" id="dli:dnl_04100"/>
<dbReference type="PROSITE" id="PS50903">
    <property type="entry name" value="RUBREDOXIN_LIKE"/>
    <property type="match status" value="1"/>
</dbReference>
<feature type="transmembrane region" description="Helical" evidence="2">
    <location>
        <begin position="125"/>
        <end position="149"/>
    </location>
</feature>
<dbReference type="CDD" id="cd00729">
    <property type="entry name" value="rubredoxin_SM"/>
    <property type="match status" value="1"/>
</dbReference>
<proteinExistence type="predicted"/>
<organism evidence="4 5">
    <name type="scientific">Desulfonema limicola</name>
    <dbReference type="NCBI Taxonomy" id="45656"/>
    <lineage>
        <taxon>Bacteria</taxon>
        <taxon>Pseudomonadati</taxon>
        <taxon>Thermodesulfobacteriota</taxon>
        <taxon>Desulfobacteria</taxon>
        <taxon>Desulfobacterales</taxon>
        <taxon>Desulfococcaceae</taxon>
        <taxon>Desulfonema</taxon>
    </lineage>
</organism>
<gene>
    <name evidence="4" type="ORF">dnl_04100</name>
</gene>
<keyword evidence="2" id="KW-1133">Transmembrane helix</keyword>
<evidence type="ECO:0000256" key="1">
    <source>
        <dbReference type="SAM" id="MobiDB-lite"/>
    </source>
</evidence>
<dbReference type="SUPFAM" id="SSF57802">
    <property type="entry name" value="Rubredoxin-like"/>
    <property type="match status" value="1"/>
</dbReference>